<evidence type="ECO:0000259" key="4">
    <source>
        <dbReference type="Pfam" id="PF03364"/>
    </source>
</evidence>
<dbReference type="Ensembl" id="ENSPMGT00000004845.1">
    <property type="protein sequence ID" value="ENSPMGP00000004562.1"/>
    <property type="gene ID" value="ENSPMGG00000003865.1"/>
</dbReference>
<evidence type="ECO:0000313" key="5">
    <source>
        <dbReference type="Ensembl" id="ENSPMGP00000004562.1"/>
    </source>
</evidence>
<comment type="function">
    <text evidence="3">Required for the function of coenzyme Q in the respiratory chain. May serve as a chaperone or may be involved in the transport of Q6 from its site of synthesis to the catalytic sites of the respiratory complexes.</text>
</comment>
<organism evidence="5 6">
    <name type="scientific">Periophthalmus magnuspinnatus</name>
    <dbReference type="NCBI Taxonomy" id="409849"/>
    <lineage>
        <taxon>Eukaryota</taxon>
        <taxon>Metazoa</taxon>
        <taxon>Chordata</taxon>
        <taxon>Craniata</taxon>
        <taxon>Vertebrata</taxon>
        <taxon>Euteleostomi</taxon>
        <taxon>Actinopterygii</taxon>
        <taxon>Neopterygii</taxon>
        <taxon>Teleostei</taxon>
        <taxon>Neoteleostei</taxon>
        <taxon>Acanthomorphata</taxon>
        <taxon>Gobiaria</taxon>
        <taxon>Gobiiformes</taxon>
        <taxon>Gobioidei</taxon>
        <taxon>Gobiidae</taxon>
        <taxon>Oxudercinae</taxon>
        <taxon>Periophthalmus</taxon>
    </lineage>
</organism>
<comment type="similarity">
    <text evidence="1">Belongs to the COQ10 family.</text>
</comment>
<keyword evidence="6" id="KW-1185">Reference proteome</keyword>
<evidence type="ECO:0000256" key="2">
    <source>
        <dbReference type="ARBA" id="ARBA00011814"/>
    </source>
</evidence>
<dbReference type="SUPFAM" id="SSF55961">
    <property type="entry name" value="Bet v1-like"/>
    <property type="match status" value="1"/>
</dbReference>
<reference evidence="5" key="2">
    <citation type="submission" date="2025-09" db="UniProtKB">
        <authorList>
            <consortium name="Ensembl"/>
        </authorList>
    </citation>
    <scope>IDENTIFICATION</scope>
</reference>
<evidence type="ECO:0000256" key="1">
    <source>
        <dbReference type="ARBA" id="ARBA00006885"/>
    </source>
</evidence>
<dbReference type="GO" id="GO:0048039">
    <property type="term" value="F:ubiquinone binding"/>
    <property type="evidence" value="ECO:0007669"/>
    <property type="project" value="InterPro"/>
</dbReference>
<name>A0A3B3ZIX6_9GOBI</name>
<dbReference type="PANTHER" id="PTHR12901:SF14">
    <property type="entry name" value="COENZYME Q-BINDING PROTEIN COQ10 HOMOLOG, MITOCHONDRIAL"/>
    <property type="match status" value="1"/>
</dbReference>
<evidence type="ECO:0000256" key="3">
    <source>
        <dbReference type="ARBA" id="ARBA00024947"/>
    </source>
</evidence>
<protein>
    <recommendedName>
        <fullName evidence="4">Coenzyme Q-binding protein COQ10 START domain-containing protein</fullName>
    </recommendedName>
</protein>
<comment type="subunit">
    <text evidence="2">Interacts with coenzyme Q.</text>
</comment>
<dbReference type="GO" id="GO:0045333">
    <property type="term" value="P:cellular respiration"/>
    <property type="evidence" value="ECO:0007669"/>
    <property type="project" value="InterPro"/>
</dbReference>
<reference evidence="5" key="1">
    <citation type="submission" date="2025-08" db="UniProtKB">
        <authorList>
            <consortium name="Ensembl"/>
        </authorList>
    </citation>
    <scope>IDENTIFICATION</scope>
</reference>
<dbReference type="Gene3D" id="3.30.530.20">
    <property type="match status" value="1"/>
</dbReference>
<dbReference type="Proteomes" id="UP000261520">
    <property type="component" value="Unplaced"/>
</dbReference>
<dbReference type="InterPro" id="IPR044996">
    <property type="entry name" value="COQ10-like"/>
</dbReference>
<dbReference type="AlphaFoldDB" id="A0A3B3ZIX6"/>
<dbReference type="InterPro" id="IPR023393">
    <property type="entry name" value="START-like_dom_sf"/>
</dbReference>
<sequence>MISICVAFRPIGPCCSLLSRVMALPLAPVTSTVRSRRSFINLAASVSPRRMEHSECRTFGYTPEQIYNIVADVDQYSHFVPWCKKSRTAKTRNGQVLAQLMVGFPPVLEHYISEVTYIPNHQVRVRTFHLETGTVWSFSPGPTPNSCNVEFFVSFEFKSVFHSQLARVFFEEVAKEMVNAFESRAAALYKNSPTKSTKKPT</sequence>
<evidence type="ECO:0000313" key="6">
    <source>
        <dbReference type="Proteomes" id="UP000261520"/>
    </source>
</evidence>
<dbReference type="Pfam" id="PF03364">
    <property type="entry name" value="Polyketide_cyc"/>
    <property type="match status" value="1"/>
</dbReference>
<dbReference type="PANTHER" id="PTHR12901">
    <property type="entry name" value="SPERM PROTEIN HOMOLOG"/>
    <property type="match status" value="1"/>
</dbReference>
<accession>A0A3B3ZIX6</accession>
<dbReference type="InterPro" id="IPR005031">
    <property type="entry name" value="COQ10_START"/>
</dbReference>
<proteinExistence type="inferred from homology"/>
<dbReference type="CDD" id="cd07813">
    <property type="entry name" value="COQ10p_like"/>
    <property type="match status" value="1"/>
</dbReference>
<feature type="domain" description="Coenzyme Q-binding protein COQ10 START" evidence="4">
    <location>
        <begin position="60"/>
        <end position="182"/>
    </location>
</feature>
<dbReference type="GO" id="GO:0005739">
    <property type="term" value="C:mitochondrion"/>
    <property type="evidence" value="ECO:0007669"/>
    <property type="project" value="TreeGrafter"/>
</dbReference>